<dbReference type="EMBL" id="CKGU01000015">
    <property type="protein sequence ID" value="CIS54502.1"/>
    <property type="molecule type" value="Genomic_DNA"/>
</dbReference>
<evidence type="ECO:0000313" key="55">
    <source>
        <dbReference type="Proteomes" id="UP000490982"/>
    </source>
</evidence>
<dbReference type="EMBL" id="CABDQT010000031">
    <property type="protein sequence ID" value="VTH34032.1"/>
    <property type="molecule type" value="Genomic_DNA"/>
</dbReference>
<evidence type="ECO:0000313" key="54">
    <source>
        <dbReference type="Proteomes" id="UP000476212"/>
    </source>
</evidence>
<evidence type="ECO:0000313" key="37">
    <source>
        <dbReference type="Proteomes" id="UP000214939"/>
    </source>
</evidence>
<dbReference type="EMBL" id="CABCSJ010000009">
    <property type="protein sequence ID" value="VST74656.1"/>
    <property type="molecule type" value="Genomic_DNA"/>
</dbReference>
<dbReference type="Proteomes" id="UP000040910">
    <property type="component" value="Unassembled WGS sequence"/>
</dbReference>
<dbReference type="OrthoDB" id="2223757at2"/>
<evidence type="ECO:0000313" key="52">
    <source>
        <dbReference type="Proteomes" id="UP000469505"/>
    </source>
</evidence>
<evidence type="ECO:0000313" key="34">
    <source>
        <dbReference type="Proteomes" id="UP000042967"/>
    </source>
</evidence>
<evidence type="ECO:0000313" key="11">
    <source>
        <dbReference type="EMBL" id="MTV62830.1"/>
    </source>
</evidence>
<evidence type="ECO:0000313" key="2">
    <source>
        <dbReference type="EMBL" id="CEX62889.1"/>
    </source>
</evidence>
<evidence type="ECO:0000313" key="36">
    <source>
        <dbReference type="Proteomes" id="UP000045541"/>
    </source>
</evidence>
<evidence type="ECO:0000313" key="43">
    <source>
        <dbReference type="Proteomes" id="UP000312530"/>
    </source>
</evidence>
<sequence>MPVRKLQSYEVDYQEELNQQLPHYQAYTPEAQSDANLKEILFFINIAVFCICIAIFSFIFLALKLSTALAFAAAIGFSLLVLKVQRSIIKRKRRR</sequence>
<dbReference type="Proteomes" id="UP000310822">
    <property type="component" value="Unassembled WGS sequence"/>
</dbReference>
<feature type="transmembrane region" description="Helical" evidence="1">
    <location>
        <begin position="40"/>
        <end position="62"/>
    </location>
</feature>
<dbReference type="Proteomes" id="UP000048507">
    <property type="component" value="Unassembled WGS sequence"/>
</dbReference>
<evidence type="ECO:0000313" key="9">
    <source>
        <dbReference type="EMBL" id="MDS8039608.1"/>
    </source>
</evidence>
<dbReference type="GeneID" id="45653829"/>
<dbReference type="EMBL" id="NNBW01000160">
    <property type="protein sequence ID" value="OYL26163.1"/>
    <property type="molecule type" value="Genomic_DNA"/>
</dbReference>
<evidence type="ECO:0000313" key="27">
    <source>
        <dbReference type="EMBL" id="VSJ52157.1"/>
    </source>
</evidence>
<evidence type="ECO:0000313" key="44">
    <source>
        <dbReference type="Proteomes" id="UP000314107"/>
    </source>
</evidence>
<evidence type="ECO:0000313" key="41">
    <source>
        <dbReference type="Proteomes" id="UP000310997"/>
    </source>
</evidence>
<evidence type="ECO:0000313" key="5">
    <source>
        <dbReference type="EMBL" id="CIY78051.1"/>
    </source>
</evidence>
<accession>A0A062WT97</accession>
<dbReference type="Proteomes" id="UP000729182">
    <property type="component" value="Unassembled WGS sequence"/>
</dbReference>
<evidence type="ECO:0000313" key="13">
    <source>
        <dbReference type="EMBL" id="MTV86714.1"/>
    </source>
</evidence>
<dbReference type="EMBL" id="WNHX01000012">
    <property type="protein sequence ID" value="MTV86714.1"/>
    <property type="molecule type" value="Genomic_DNA"/>
</dbReference>
<dbReference type="AlphaFoldDB" id="A0A062WT97"/>
<dbReference type="EMBL" id="CQVU01000004">
    <property type="protein sequence ID" value="COA02109.1"/>
    <property type="molecule type" value="Genomic_DNA"/>
</dbReference>
<dbReference type="Proteomes" id="UP000474228">
    <property type="component" value="Unassembled WGS sequence"/>
</dbReference>
<dbReference type="Proteomes" id="UP000290138">
    <property type="component" value="Chromosome"/>
</dbReference>
<dbReference type="EMBL" id="CAAXWD010000001">
    <property type="protein sequence ID" value="VQC90349.1"/>
    <property type="molecule type" value="Genomic_DNA"/>
</dbReference>
<gene>
    <name evidence="17" type="ORF">A5N45_09410</name>
    <name evidence="20" type="ORF">AZJ28_02935</name>
    <name evidence="19" type="ORF">AZJ70_06180</name>
    <name evidence="2" type="ORF">ERS019209_00817</name>
    <name evidence="4" type="ORF">ERS019316_00405</name>
    <name evidence="3" type="ORF">ERS019486_01187</name>
    <name evidence="5" type="ORF">ERS020485_00937</name>
    <name evidence="8" type="ORF">ERS020924_00638</name>
    <name evidence="6" type="ORF">ERS021383_01169</name>
    <name evidence="7" type="ORF">ERS096071_00653</name>
    <name evidence="12" type="ORF">GM535_05040</name>
    <name evidence="15" type="ORF">GM536_07340</name>
    <name evidence="16" type="ORF">GM537_08815</name>
    <name evidence="11" type="ORF">GM539_05340</name>
    <name evidence="13" type="ORF">GM543_04080</name>
    <name evidence="14" type="ORF">GM544_07530</name>
    <name evidence="10" type="ORF">GM545_09445</name>
    <name evidence="18" type="ORF">NCTC13734_00914</name>
    <name evidence="9" type="ORF">RLG82_11695</name>
    <name evidence="27" type="ORF">SAMEA104154639_01092</name>
    <name evidence="23" type="ORF">SAMEA2627268_02204</name>
    <name evidence="25" type="ORF">SAMEA2696453_02160</name>
    <name evidence="24" type="ORF">SAMEA2783718_00305</name>
    <name evidence="30" type="ORF">SAMEA3171064_02105</name>
    <name evidence="22" type="ORF">SAMEA3353631_01464</name>
    <name evidence="26" type="ORF">SAMEA3354366_00136</name>
    <name evidence="28" type="ORF">SAMEA3389245_01971</name>
    <name evidence="21" type="ORF">SAMEA3431391_00704</name>
    <name evidence="29" type="ORF">SAMEA4038883_00022</name>
</gene>
<dbReference type="Proteomes" id="UP000214939">
    <property type="component" value="Unassembled WGS sequence"/>
</dbReference>
<protein>
    <submittedName>
        <fullName evidence="9">DUF3270 domain-containing protein</fullName>
    </submittedName>
    <submittedName>
        <fullName evidence="10">DUF3270 family protein</fullName>
    </submittedName>
    <submittedName>
        <fullName evidence="26">Membrane protein</fullName>
    </submittedName>
</protein>
<keyword evidence="1" id="KW-0472">Membrane</keyword>
<evidence type="ECO:0000313" key="30">
    <source>
        <dbReference type="EMBL" id="VTH34032.1"/>
    </source>
</evidence>
<dbReference type="EMBL" id="WNIA01000036">
    <property type="protein sequence ID" value="MTV98900.1"/>
    <property type="molecule type" value="Genomic_DNA"/>
</dbReference>
<dbReference type="RefSeq" id="WP_001145225.1">
    <property type="nucleotide sequence ID" value="NZ_AP017971.1"/>
</dbReference>
<dbReference type="InterPro" id="IPR021688">
    <property type="entry name" value="DUF3270"/>
</dbReference>
<evidence type="ECO:0000313" key="10">
    <source>
        <dbReference type="EMBL" id="MTV43826.1"/>
    </source>
</evidence>
<dbReference type="Proteomes" id="UP000314170">
    <property type="component" value="Unassembled WGS sequence"/>
</dbReference>
<evidence type="ECO:0000313" key="33">
    <source>
        <dbReference type="Proteomes" id="UP000042745"/>
    </source>
</evidence>
<evidence type="ECO:0000313" key="8">
    <source>
        <dbReference type="EMBL" id="COA02109.1"/>
    </source>
</evidence>
<dbReference type="Proteomes" id="UP000320896">
    <property type="component" value="Unassembled WGS sequence"/>
</dbReference>
<dbReference type="Proteomes" id="UP000311381">
    <property type="component" value="Unassembled WGS sequence"/>
</dbReference>
<evidence type="ECO:0000313" key="25">
    <source>
        <dbReference type="EMBL" id="VOG88621.1"/>
    </source>
</evidence>
<evidence type="ECO:0000313" key="45">
    <source>
        <dbReference type="Proteomes" id="UP000314170"/>
    </source>
</evidence>
<dbReference type="EMBL" id="WNHU01000057">
    <property type="protein sequence ID" value="MTV43826.1"/>
    <property type="molecule type" value="Genomic_DNA"/>
</dbReference>
<evidence type="ECO:0000313" key="18">
    <source>
        <dbReference type="EMBL" id="SUN85677.1"/>
    </source>
</evidence>
<evidence type="ECO:0000313" key="31">
    <source>
        <dbReference type="Proteomes" id="UP000040910"/>
    </source>
</evidence>
<dbReference type="EMBL" id="CAASIK010000002">
    <property type="protein sequence ID" value="VNB36763.1"/>
    <property type="molecule type" value="Genomic_DNA"/>
</dbReference>
<dbReference type="Proteomes" id="UP000467349">
    <property type="component" value="Unassembled WGS sequence"/>
</dbReference>
<dbReference type="EMBL" id="CKTV01000016">
    <property type="protein sequence ID" value="CJA42834.1"/>
    <property type="molecule type" value="Genomic_DNA"/>
</dbReference>
<evidence type="ECO:0000313" key="19">
    <source>
        <dbReference type="EMBL" id="TVW84518.1"/>
    </source>
</evidence>
<evidence type="ECO:0000313" key="7">
    <source>
        <dbReference type="EMBL" id="CKJ00782.1"/>
    </source>
</evidence>
<proteinExistence type="predicted"/>
<evidence type="ECO:0000313" key="46">
    <source>
        <dbReference type="Proteomes" id="UP000315060"/>
    </source>
</evidence>
<dbReference type="Proteomes" id="UP000437160">
    <property type="component" value="Unassembled WGS sequence"/>
</dbReference>
<evidence type="ECO:0000313" key="4">
    <source>
        <dbReference type="EMBL" id="CIV09208.1"/>
    </source>
</evidence>
<dbReference type="Proteomes" id="UP000469505">
    <property type="component" value="Unassembled WGS sequence"/>
</dbReference>
<evidence type="ECO:0000313" key="35">
    <source>
        <dbReference type="Proteomes" id="UP000043005"/>
    </source>
</evidence>
<evidence type="ECO:0000313" key="3">
    <source>
        <dbReference type="EMBL" id="CIS54502.1"/>
    </source>
</evidence>
<reference evidence="18 38" key="3">
    <citation type="submission" date="2018-06" db="EMBL/GenBank/DDBJ databases">
        <authorList>
            <consortium name="Pathogen Informatics"/>
            <person name="Doyle S."/>
        </authorList>
    </citation>
    <scope>NUCLEOTIDE SEQUENCE [LARGE SCALE GENOMIC DNA]</scope>
    <source>
        <strain evidence="18 38">NCTC13734</strain>
    </source>
</reference>
<dbReference type="EMBL" id="CFFA01000006">
    <property type="protein sequence ID" value="CEX62889.1"/>
    <property type="molecule type" value="Genomic_DNA"/>
</dbReference>
<name>A0A062WT97_STREE</name>
<dbReference type="Proteomes" id="UP000043005">
    <property type="component" value="Unassembled WGS sequence"/>
</dbReference>
<evidence type="ECO:0000313" key="16">
    <source>
        <dbReference type="EMBL" id="MTW24935.1"/>
    </source>
</evidence>
<dbReference type="Proteomes" id="UP000042745">
    <property type="component" value="Unassembled WGS sequence"/>
</dbReference>
<dbReference type="Proteomes" id="UP000298847">
    <property type="component" value="Unassembled WGS sequence"/>
</dbReference>
<dbReference type="EMBL" id="CKRE01000010">
    <property type="protein sequence ID" value="CIY78051.1"/>
    <property type="molecule type" value="Genomic_DNA"/>
</dbReference>
<dbReference type="EMBL" id="CAAQRO010000026">
    <property type="protein sequence ID" value="VMD03460.1"/>
    <property type="molecule type" value="Genomic_DNA"/>
</dbReference>
<dbReference type="Proteomes" id="UP000405447">
    <property type="component" value="Unassembled WGS sequence"/>
</dbReference>
<evidence type="ECO:0000313" key="23">
    <source>
        <dbReference type="EMBL" id="VMD03460.1"/>
    </source>
</evidence>
<dbReference type="Proteomes" id="UP000358702">
    <property type="component" value="Unassembled WGS sequence"/>
</dbReference>
<evidence type="ECO:0000313" key="17">
    <source>
        <dbReference type="EMBL" id="OYL26163.1"/>
    </source>
</evidence>
<evidence type="ECO:0000313" key="20">
    <source>
        <dbReference type="EMBL" id="TVX71384.1"/>
    </source>
</evidence>
<evidence type="ECO:0000313" key="21">
    <source>
        <dbReference type="EMBL" id="VFI31972.1"/>
    </source>
</evidence>
<evidence type="ECO:0000313" key="47">
    <source>
        <dbReference type="Proteomes" id="UP000320896"/>
    </source>
</evidence>
<evidence type="ECO:0000313" key="40">
    <source>
        <dbReference type="Proteomes" id="UP000310822"/>
    </source>
</evidence>
<dbReference type="EMBL" id="CAAULE010000030">
    <property type="protein sequence ID" value="VOG88621.1"/>
    <property type="molecule type" value="Genomic_DNA"/>
</dbReference>
<dbReference type="Proteomes" id="UP000310997">
    <property type="component" value="Unassembled WGS sequence"/>
</dbReference>
<dbReference type="Proteomes" id="UP000314107">
    <property type="component" value="Unassembled WGS sequence"/>
</dbReference>
<evidence type="ECO:0000313" key="38">
    <source>
        <dbReference type="Proteomes" id="UP000254854"/>
    </source>
</evidence>
<dbReference type="EMBL" id="WNIB01000037">
    <property type="protein sequence ID" value="MTV90329.1"/>
    <property type="molecule type" value="Genomic_DNA"/>
</dbReference>
<evidence type="ECO:0000313" key="39">
    <source>
        <dbReference type="Proteomes" id="UP000298847"/>
    </source>
</evidence>
<dbReference type="EMBL" id="CABBZR010000005">
    <property type="protein sequence ID" value="VSJ52157.1"/>
    <property type="molecule type" value="Genomic_DNA"/>
</dbReference>
<evidence type="ECO:0000313" key="28">
    <source>
        <dbReference type="EMBL" id="VST74656.1"/>
    </source>
</evidence>
<dbReference type="EMBL" id="CAANCB010000007">
    <property type="protein sequence ID" value="VKB67806.1"/>
    <property type="molecule type" value="Genomic_DNA"/>
</dbReference>
<evidence type="ECO:0000313" key="32">
    <source>
        <dbReference type="Proteomes" id="UP000042512"/>
    </source>
</evidence>
<evidence type="ECO:0000256" key="1">
    <source>
        <dbReference type="SAM" id="Phobius"/>
    </source>
</evidence>
<keyword evidence="1" id="KW-1133">Transmembrane helix</keyword>
<evidence type="ECO:0000313" key="48">
    <source>
        <dbReference type="Proteomes" id="UP000358702"/>
    </source>
</evidence>
<dbReference type="Pfam" id="PF11674">
    <property type="entry name" value="DUF3270"/>
    <property type="match status" value="1"/>
</dbReference>
<feature type="transmembrane region" description="Helical" evidence="1">
    <location>
        <begin position="68"/>
        <end position="85"/>
    </location>
</feature>
<evidence type="ECO:0000313" key="12">
    <source>
        <dbReference type="EMBL" id="MTV76666.1"/>
    </source>
</evidence>
<dbReference type="Proteomes" id="UP000042967">
    <property type="component" value="Unassembled WGS sequence"/>
</dbReference>
<dbReference type="Proteomes" id="UP000315060">
    <property type="component" value="Unassembled WGS sequence"/>
</dbReference>
<dbReference type="EMBL" id="WNHJ01000015">
    <property type="protein sequence ID" value="MTV62830.1"/>
    <property type="molecule type" value="Genomic_DNA"/>
</dbReference>
<dbReference type="Proteomes" id="UP001184693">
    <property type="component" value="Unassembled WGS sequence"/>
</dbReference>
<dbReference type="Proteomes" id="UP000254854">
    <property type="component" value="Unassembled WGS sequence"/>
</dbReference>
<evidence type="ECO:0000313" key="53">
    <source>
        <dbReference type="Proteomes" id="UP000474228"/>
    </source>
</evidence>
<evidence type="ECO:0000313" key="15">
    <source>
        <dbReference type="EMBL" id="MTV98900.1"/>
    </source>
</evidence>
<dbReference type="EMBL" id="VMWH01000062">
    <property type="protein sequence ID" value="TVW84518.1"/>
    <property type="molecule type" value="Genomic_DNA"/>
</dbReference>
<dbReference type="EMBL" id="UHFW01000006">
    <property type="protein sequence ID" value="SUN85677.1"/>
    <property type="molecule type" value="Genomic_DNA"/>
</dbReference>
<evidence type="ECO:0000313" key="6">
    <source>
        <dbReference type="EMBL" id="CJA42834.1"/>
    </source>
</evidence>
<keyword evidence="1" id="KW-0812">Transmembrane</keyword>
<reference evidence="46 47" key="5">
    <citation type="submission" date="2019-07" db="EMBL/GenBank/DDBJ databases">
        <authorList>
            <person name="Mohale T."/>
        </authorList>
    </citation>
    <scope>NUCLEOTIDE SEQUENCE [LARGE SCALE GENOMIC DNA]</scope>
    <source>
        <strain evidence="19 47">NTPn 126</strain>
        <strain evidence="20 46">NTPn 59</strain>
    </source>
</reference>
<dbReference type="OMA" id="NIATFCI"/>
<evidence type="ECO:0000313" key="42">
    <source>
        <dbReference type="Proteomes" id="UP000311381"/>
    </source>
</evidence>
<dbReference type="EMBL" id="CMWB01000007">
    <property type="protein sequence ID" value="CKJ00782.1"/>
    <property type="molecule type" value="Genomic_DNA"/>
</dbReference>
<evidence type="ECO:0000313" key="50">
    <source>
        <dbReference type="Proteomes" id="UP000437160"/>
    </source>
</evidence>
<evidence type="ECO:0000313" key="24">
    <source>
        <dbReference type="EMBL" id="VNB36763.1"/>
    </source>
</evidence>
<evidence type="ECO:0000313" key="14">
    <source>
        <dbReference type="EMBL" id="MTV90329.1"/>
    </source>
</evidence>
<dbReference type="EMBL" id="CKLF01000004">
    <property type="protein sequence ID" value="CIV09208.1"/>
    <property type="molecule type" value="Genomic_DNA"/>
</dbReference>
<reference evidence="17 37" key="2">
    <citation type="submission" date="2017-07" db="EMBL/GenBank/DDBJ databases">
        <title>Invasive disease caused simultaneously by more than one serotype of Streptococcus pneumoniae, South Africa.</title>
        <authorList>
            <person name="Ndlangisa K."/>
            <person name="Du Plessis M."/>
            <person name="Von Gottberg A."/>
        </authorList>
    </citation>
    <scope>NUCLEOTIDE SEQUENCE [LARGE SCALE GENOMIC DNA]</scope>
    <source>
        <strain evidence="17 37">8227-15B</strain>
    </source>
</reference>
<dbReference type="EMBL" id="WNHN01000014">
    <property type="protein sequence ID" value="MTV76666.1"/>
    <property type="molecule type" value="Genomic_DNA"/>
</dbReference>
<dbReference type="EMBL" id="WNHS01000037">
    <property type="protein sequence ID" value="MTW24935.1"/>
    <property type="molecule type" value="Genomic_DNA"/>
</dbReference>
<evidence type="ECO:0000313" key="49">
    <source>
        <dbReference type="Proteomes" id="UP000405447"/>
    </source>
</evidence>
<reference evidence="50 51" key="6">
    <citation type="submission" date="2019-11" db="EMBL/GenBank/DDBJ databases">
        <title>Growth characteristics of pneumococcus vary with the chemical composition of the capsule and with environmental conditions.</title>
        <authorList>
            <person name="Tothpal A."/>
            <person name="Desobry K."/>
            <person name="Joshi S."/>
            <person name="Wyllie A.L."/>
            <person name="Weinberger D.M."/>
        </authorList>
    </citation>
    <scope>NUCLEOTIDE SEQUENCE [LARGE SCALE GENOMIC DNA]</scope>
    <source>
        <strain evidence="10">Pnumococcus09N</strain>
        <strain evidence="51">pnumococcus09N</strain>
        <strain evidence="12">Pnumococcus10A</strain>
        <strain evidence="14">Pnumococcus15C</strain>
        <strain evidence="54">pnumococcus15C</strain>
        <strain evidence="15">Pnumococcus19F</strain>
        <strain evidence="50">pnumococcus19F</strain>
        <strain evidence="53">pnumococcus22F</strain>
        <strain evidence="11">Pnumococcus22F</strain>
        <strain evidence="55">pnumococcus23A</strain>
        <strain evidence="16">Pnumococcus23A</strain>
        <strain evidence="13">Pnumococcus35B</strain>
        <strain evidence="52">pnumococcus35B</strain>
    </source>
</reference>
<dbReference type="EMBL" id="CABDLL010000001">
    <property type="protein sequence ID" value="VTE34950.1"/>
    <property type="molecule type" value="Genomic_DNA"/>
</dbReference>
<evidence type="ECO:0000313" key="26">
    <source>
        <dbReference type="EMBL" id="VQC90349.1"/>
    </source>
</evidence>
<dbReference type="Proteomes" id="UP000312530">
    <property type="component" value="Unassembled WGS sequence"/>
</dbReference>
<dbReference type="EMBL" id="JAVPGZ010000231">
    <property type="protein sequence ID" value="MDS8039608.1"/>
    <property type="molecule type" value="Genomic_DNA"/>
</dbReference>
<dbReference type="Proteomes" id="UP000490982">
    <property type="component" value="Unassembled WGS sequence"/>
</dbReference>
<dbReference type="Proteomes" id="UP000476212">
    <property type="component" value="Unassembled WGS sequence"/>
</dbReference>
<dbReference type="Proteomes" id="UP000042512">
    <property type="component" value="Unassembled WGS sequence"/>
</dbReference>
<organism evidence="26 39">
    <name type="scientific">Streptococcus pneumoniae</name>
    <dbReference type="NCBI Taxonomy" id="1313"/>
    <lineage>
        <taxon>Bacteria</taxon>
        <taxon>Bacillati</taxon>
        <taxon>Bacillota</taxon>
        <taxon>Bacilli</taxon>
        <taxon>Lactobacillales</taxon>
        <taxon>Streptococcaceae</taxon>
        <taxon>Streptococcus</taxon>
    </lineage>
</organism>
<dbReference type="EMBL" id="VMYC01000046">
    <property type="protein sequence ID" value="TVX71384.1"/>
    <property type="molecule type" value="Genomic_DNA"/>
</dbReference>
<reference evidence="9" key="7">
    <citation type="submission" date="2023-06" db="EMBL/GenBank/DDBJ databases">
        <title>PCVPA Blantyre Malawi Pneumococcal carriage surveillance isolates.</title>
        <authorList>
            <person name="Obolski U."/>
            <person name="Swarthout T.D."/>
            <person name="Kalizang'Oma A."/>
            <person name="Mwalukomo T.S."/>
            <person name="Cave R."/>
            <person name="Brown C."/>
            <person name="Cornick J."/>
            <person name="Kamng'Ona A."/>
            <person name="Msefula J."/>
            <person name="French N."/>
            <person name="Hyderman R."/>
        </authorList>
    </citation>
    <scope>NUCLEOTIDE SEQUENCE</scope>
    <source>
        <strain evidence="9">BVY8TH</strain>
    </source>
</reference>
<evidence type="ECO:0000313" key="22">
    <source>
        <dbReference type="EMBL" id="VKB67806.1"/>
    </source>
</evidence>
<dbReference type="Proteomes" id="UP000045541">
    <property type="component" value="Unassembled WGS sequence"/>
</dbReference>
<evidence type="ECO:0000313" key="51">
    <source>
        <dbReference type="Proteomes" id="UP000467349"/>
    </source>
</evidence>
<reference evidence="31 32" key="1">
    <citation type="submission" date="2015-03" db="EMBL/GenBank/DDBJ databases">
        <authorList>
            <consortium name="Pathogen Informatics"/>
            <person name="Murphy D."/>
        </authorList>
    </citation>
    <scope>NUCLEOTIDE SEQUENCE [LARGE SCALE GENOMIC DNA]</scope>
    <source>
        <strain evidence="7 36">0310</strain>
        <strain evidence="8 34">SMRU1414</strain>
        <strain evidence="4">SMRU158</strain>
        <strain evidence="6 35">SMRU1873</strain>
        <strain evidence="3">SMRU328</strain>
        <strain evidence="2">SMRU51</strain>
        <strain evidence="5 32">SMRU975</strain>
        <strain evidence="31 33">type strain: N</strain>
    </source>
</reference>
<reference evidence="39 40" key="4">
    <citation type="submission" date="2019-04" db="EMBL/GenBank/DDBJ databases">
        <authorList>
            <consortium name="Pathogen Informatics"/>
        </authorList>
    </citation>
    <scope>NUCLEOTIDE SEQUENCE [LARGE SCALE GENOMIC DNA]</scope>
    <source>
        <strain evidence="21">GPS_HK_21-sc-2296565</strain>
        <strain evidence="30 44">GPSC129</strain>
        <strain evidence="22 48">GPSC21</strain>
        <strain evidence="26 39">GPSC22</strain>
        <strain evidence="27 45">GPSC38</strain>
        <strain evidence="42 43">GPSC47</strain>
        <strain evidence="28 49">GPSC535</strain>
        <strain evidence="24 40">GPSC54</strain>
        <strain evidence="29 41">GPSC559</strain>
    </source>
</reference>
<evidence type="ECO:0000313" key="29">
    <source>
        <dbReference type="EMBL" id="VTE34950.1"/>
    </source>
</evidence>
<dbReference type="EMBL" id="LR216058">
    <property type="protein sequence ID" value="VFI31972.1"/>
    <property type="molecule type" value="Genomic_DNA"/>
</dbReference>